<sequence length="248" mass="26338">MSSTSSQAVPHTRWLTLDSQNATAATDATTAAPFTGYLALPPGGRGPGLLLLQEIFGVNEHIQAVARQWALHGFVVLAPDLFWRQQHQVALGYEGADREQAVALMKALTPAQAGHDMHTAIAALKALPECNGRVAALGFCMGGRLAWQAAAAGGVDAAVAWYGGGIQQQLQLADQIKVPVQFHYAEHDDHIPLSAVAEVQAAMAGKPHECHVYPGSKHGFNCWARASWHPASAALANSRSLGFLSHLF</sequence>
<evidence type="ECO:0000259" key="1">
    <source>
        <dbReference type="Pfam" id="PF01738"/>
    </source>
</evidence>
<dbReference type="Proteomes" id="UP001379945">
    <property type="component" value="Unassembled WGS sequence"/>
</dbReference>
<accession>A0ABU9CCF2</accession>
<name>A0ABU9CCF2_9BURK</name>
<proteinExistence type="predicted"/>
<dbReference type="GO" id="GO:0016787">
    <property type="term" value="F:hydrolase activity"/>
    <property type="evidence" value="ECO:0007669"/>
    <property type="project" value="UniProtKB-KW"/>
</dbReference>
<dbReference type="PANTHER" id="PTHR46623:SF6">
    <property type="entry name" value="ALPHA_BETA-HYDROLASES SUPERFAMILY PROTEIN"/>
    <property type="match status" value="1"/>
</dbReference>
<keyword evidence="2" id="KW-0378">Hydrolase</keyword>
<dbReference type="SUPFAM" id="SSF53474">
    <property type="entry name" value="alpha/beta-Hydrolases"/>
    <property type="match status" value="1"/>
</dbReference>
<feature type="domain" description="Dienelactone hydrolase" evidence="1">
    <location>
        <begin position="34"/>
        <end position="246"/>
    </location>
</feature>
<gene>
    <name evidence="2" type="ORF">AACH00_18105</name>
</gene>
<dbReference type="PANTHER" id="PTHR46623">
    <property type="entry name" value="CARBOXYMETHYLENEBUTENOLIDASE-RELATED"/>
    <property type="match status" value="1"/>
</dbReference>
<evidence type="ECO:0000313" key="2">
    <source>
        <dbReference type="EMBL" id="MEK8048272.1"/>
    </source>
</evidence>
<reference evidence="2 3" key="1">
    <citation type="submission" date="2024-04" db="EMBL/GenBank/DDBJ databases">
        <title>Novel species of the genus Ideonella isolated from streams.</title>
        <authorList>
            <person name="Lu H."/>
        </authorList>
    </citation>
    <scope>NUCLEOTIDE SEQUENCE [LARGE SCALE GENOMIC DNA]</scope>
    <source>
        <strain evidence="2 3">LYT19W</strain>
    </source>
</reference>
<dbReference type="InterPro" id="IPR002925">
    <property type="entry name" value="Dienelactn_hydro"/>
</dbReference>
<dbReference type="InterPro" id="IPR029058">
    <property type="entry name" value="AB_hydrolase_fold"/>
</dbReference>
<dbReference type="RefSeq" id="WP_341400585.1">
    <property type="nucleotide sequence ID" value="NZ_JBBUTI010000015.1"/>
</dbReference>
<dbReference type="EMBL" id="JBBUTI010000015">
    <property type="protein sequence ID" value="MEK8048272.1"/>
    <property type="molecule type" value="Genomic_DNA"/>
</dbReference>
<dbReference type="EC" id="3.1.-.-" evidence="2"/>
<dbReference type="InterPro" id="IPR051049">
    <property type="entry name" value="Dienelactone_hydrolase-like"/>
</dbReference>
<dbReference type="Pfam" id="PF01738">
    <property type="entry name" value="DLH"/>
    <property type="match status" value="1"/>
</dbReference>
<protein>
    <submittedName>
        <fullName evidence="2">Dienelactone hydrolase family protein</fullName>
        <ecNumber evidence="2">3.1.-.-</ecNumber>
    </submittedName>
</protein>
<keyword evidence="3" id="KW-1185">Reference proteome</keyword>
<comment type="caution">
    <text evidence="2">The sequence shown here is derived from an EMBL/GenBank/DDBJ whole genome shotgun (WGS) entry which is preliminary data.</text>
</comment>
<dbReference type="Gene3D" id="3.40.50.1820">
    <property type="entry name" value="alpha/beta hydrolase"/>
    <property type="match status" value="1"/>
</dbReference>
<organism evidence="2 3">
    <name type="scientific">Ideonella margarita</name>
    <dbReference type="NCBI Taxonomy" id="2984191"/>
    <lineage>
        <taxon>Bacteria</taxon>
        <taxon>Pseudomonadati</taxon>
        <taxon>Pseudomonadota</taxon>
        <taxon>Betaproteobacteria</taxon>
        <taxon>Burkholderiales</taxon>
        <taxon>Sphaerotilaceae</taxon>
        <taxon>Ideonella</taxon>
    </lineage>
</organism>
<evidence type="ECO:0000313" key="3">
    <source>
        <dbReference type="Proteomes" id="UP001379945"/>
    </source>
</evidence>